<keyword evidence="2 4" id="KW-0547">Nucleotide-binding</keyword>
<dbReference type="InterPro" id="IPR040570">
    <property type="entry name" value="LAL_C2"/>
</dbReference>
<sequence length="471" mass="51791">MDPVLAANAADAETQKLRLQALNGKRCLWITAPVIPMMSQGMIDRTQWVLDQGVELCAVFCGEEDRLYSIMKEKNLFSNAIFADLNSDDCGSQIIAAVEESGLQIDSVFSPYEQAQTIVGEVATGLGVQANDGKAYSIARSKNWTRDVCKEHNLAAPKTGICHTVEELIATVEHVGFPLILKPSSGAGSAGVFKATTIEQAEKAFHIIVADLTKNDNLNWNPGCNENSCLVEQLLVGDEFDVDILMWDSKPVYVRSVDNWPCMEPFFLETGSNLPSVYPREKLDILEKYALDCVLACGFTFGCFHVECMYTEEGPVLIEVNARQGGGCMQEFNAGIYGVDIFANFFISTFGIPINPPRTEKQCAMADYSFTCETTGTLENIDWVKQVEQNPHVVRCTPFAKPGSKVVGFDTGFPVWLGEVIVQGETPEQCKEIIASIVETTTFAITPASEKQEKSEEPHEVEPAQEVTMTN</sequence>
<dbReference type="SMART" id="SM01209">
    <property type="entry name" value="GARS_A"/>
    <property type="match status" value="1"/>
</dbReference>
<name>A0A7S2R977_9STRA</name>
<dbReference type="SUPFAM" id="SSF56059">
    <property type="entry name" value="Glutathione synthetase ATP-binding domain-like"/>
    <property type="match status" value="1"/>
</dbReference>
<gene>
    <name evidence="7" type="ORF">QSP1433_LOCUS993</name>
</gene>
<feature type="region of interest" description="Disordered" evidence="5">
    <location>
        <begin position="447"/>
        <end position="471"/>
    </location>
</feature>
<dbReference type="EMBL" id="HBHK01001631">
    <property type="protein sequence ID" value="CAD9664357.1"/>
    <property type="molecule type" value="Transcribed_RNA"/>
</dbReference>
<dbReference type="Gene3D" id="3.30.470.20">
    <property type="entry name" value="ATP-grasp fold, B domain"/>
    <property type="match status" value="1"/>
</dbReference>
<keyword evidence="1" id="KW-0436">Ligase</keyword>
<accession>A0A7S2R977</accession>
<protein>
    <recommendedName>
        <fullName evidence="6">ATP-grasp domain-containing protein</fullName>
    </recommendedName>
</protein>
<evidence type="ECO:0000256" key="3">
    <source>
        <dbReference type="ARBA" id="ARBA00022840"/>
    </source>
</evidence>
<feature type="compositionally biased region" description="Basic and acidic residues" evidence="5">
    <location>
        <begin position="450"/>
        <end position="462"/>
    </location>
</feature>
<evidence type="ECO:0000256" key="1">
    <source>
        <dbReference type="ARBA" id="ARBA00022598"/>
    </source>
</evidence>
<evidence type="ECO:0000256" key="5">
    <source>
        <dbReference type="SAM" id="MobiDB-lite"/>
    </source>
</evidence>
<dbReference type="PANTHER" id="PTHR43585">
    <property type="entry name" value="FUMIPYRROLE BIOSYNTHESIS PROTEIN C"/>
    <property type="match status" value="1"/>
</dbReference>
<keyword evidence="3 4" id="KW-0067">ATP-binding</keyword>
<evidence type="ECO:0000256" key="2">
    <source>
        <dbReference type="ARBA" id="ARBA00022741"/>
    </source>
</evidence>
<dbReference type="GO" id="GO:0005524">
    <property type="term" value="F:ATP binding"/>
    <property type="evidence" value="ECO:0007669"/>
    <property type="project" value="UniProtKB-UniRule"/>
</dbReference>
<dbReference type="GO" id="GO:0016874">
    <property type="term" value="F:ligase activity"/>
    <property type="evidence" value="ECO:0007669"/>
    <property type="project" value="UniProtKB-KW"/>
</dbReference>
<feature type="domain" description="ATP-grasp" evidence="6">
    <location>
        <begin position="146"/>
        <end position="350"/>
    </location>
</feature>
<dbReference type="InterPro" id="IPR052032">
    <property type="entry name" value="ATP-dep_AA_Ligase"/>
</dbReference>
<reference evidence="7" key="1">
    <citation type="submission" date="2021-01" db="EMBL/GenBank/DDBJ databases">
        <authorList>
            <person name="Corre E."/>
            <person name="Pelletier E."/>
            <person name="Niang G."/>
            <person name="Scheremetjew M."/>
            <person name="Finn R."/>
            <person name="Kale V."/>
            <person name="Holt S."/>
            <person name="Cochrane G."/>
            <person name="Meng A."/>
            <person name="Brown T."/>
            <person name="Cohen L."/>
        </authorList>
    </citation>
    <scope>NUCLEOTIDE SEQUENCE</scope>
    <source>
        <strain evidence="7">NY070348D</strain>
    </source>
</reference>
<organism evidence="7">
    <name type="scientific">Mucochytrium quahogii</name>
    <dbReference type="NCBI Taxonomy" id="96639"/>
    <lineage>
        <taxon>Eukaryota</taxon>
        <taxon>Sar</taxon>
        <taxon>Stramenopiles</taxon>
        <taxon>Bigyra</taxon>
        <taxon>Labyrinthulomycetes</taxon>
        <taxon>Thraustochytrida</taxon>
        <taxon>Thraustochytriidae</taxon>
        <taxon>Mucochytrium</taxon>
    </lineage>
</organism>
<dbReference type="Pfam" id="PF13535">
    <property type="entry name" value="ATP-grasp_4"/>
    <property type="match status" value="1"/>
</dbReference>
<dbReference type="InterPro" id="IPR011761">
    <property type="entry name" value="ATP-grasp"/>
</dbReference>
<dbReference type="AlphaFoldDB" id="A0A7S2R977"/>
<evidence type="ECO:0000259" key="6">
    <source>
        <dbReference type="PROSITE" id="PS50975"/>
    </source>
</evidence>
<dbReference type="PANTHER" id="PTHR43585:SF2">
    <property type="entry name" value="ATP-GRASP ENZYME FSQD"/>
    <property type="match status" value="1"/>
</dbReference>
<dbReference type="Pfam" id="PF18603">
    <property type="entry name" value="LAL_C2"/>
    <property type="match status" value="1"/>
</dbReference>
<evidence type="ECO:0000313" key="7">
    <source>
        <dbReference type="EMBL" id="CAD9664357.1"/>
    </source>
</evidence>
<evidence type="ECO:0000256" key="4">
    <source>
        <dbReference type="PROSITE-ProRule" id="PRU00409"/>
    </source>
</evidence>
<dbReference type="GO" id="GO:0046872">
    <property type="term" value="F:metal ion binding"/>
    <property type="evidence" value="ECO:0007669"/>
    <property type="project" value="InterPro"/>
</dbReference>
<dbReference type="PROSITE" id="PS50975">
    <property type="entry name" value="ATP_GRASP"/>
    <property type="match status" value="1"/>
</dbReference>
<proteinExistence type="predicted"/>